<gene>
    <name evidence="2" type="ORF">CHU95_19395</name>
</gene>
<organism evidence="2 3">
    <name type="scientific">Niveispirillum lacus</name>
    <dbReference type="NCBI Taxonomy" id="1981099"/>
    <lineage>
        <taxon>Bacteria</taxon>
        <taxon>Pseudomonadati</taxon>
        <taxon>Pseudomonadota</taxon>
        <taxon>Alphaproteobacteria</taxon>
        <taxon>Rhodospirillales</taxon>
        <taxon>Azospirillaceae</taxon>
        <taxon>Niveispirillum</taxon>
    </lineage>
</organism>
<sequence>MDPVRDQRCNFWFLAAGLAAAGLWLLSPTIANAQSRKGEPTLLLVTEPNPPVNFLDPSSGQLVGLASDKVRLIMQEAEIAHEFSIMPWPEALATVDRRADACIFLMNFTEDRRPHYQWVVPLMEGGWALFAPLGFQRRISDPADLSGLRIAVQAGGAVERHLRDITRNVPDVTLVTAEGAAEIGNIFNGRADLYAGGAWAAPYQARQINMPVRMVLRLTRSIGALACNKKVPAPMVARMQKALDTITADGRGAAVERRYSLPGSWGGWGLDR</sequence>
<dbReference type="InterPro" id="IPR001638">
    <property type="entry name" value="Solute-binding_3/MltF_N"/>
</dbReference>
<proteinExistence type="predicted"/>
<dbReference type="SUPFAM" id="SSF53850">
    <property type="entry name" value="Periplasmic binding protein-like II"/>
    <property type="match status" value="1"/>
</dbReference>
<dbReference type="PANTHER" id="PTHR38834">
    <property type="entry name" value="PERIPLASMIC SUBSTRATE BINDING PROTEIN FAMILY 3"/>
    <property type="match status" value="1"/>
</dbReference>
<dbReference type="OrthoDB" id="6192933at2"/>
<keyword evidence="3" id="KW-1185">Reference proteome</keyword>
<reference evidence="2 3" key="1">
    <citation type="submission" date="2017-07" db="EMBL/GenBank/DDBJ databases">
        <title>Niveispirillum cyanobacteriorum sp. nov., isolated from cyanobacterial aggregates in a eutrophic lake.</title>
        <authorList>
            <person name="Cai H."/>
        </authorList>
    </citation>
    <scope>NUCLEOTIDE SEQUENCE [LARGE SCALE GENOMIC DNA]</scope>
    <source>
        <strain evidence="3">TH1-14</strain>
    </source>
</reference>
<protein>
    <recommendedName>
        <fullName evidence="1">Solute-binding protein family 3/N-terminal domain-containing protein</fullName>
    </recommendedName>
</protein>
<dbReference type="EMBL" id="NOXU01000031">
    <property type="protein sequence ID" value="OYQ32900.1"/>
    <property type="molecule type" value="Genomic_DNA"/>
</dbReference>
<dbReference type="PANTHER" id="PTHR38834:SF3">
    <property type="entry name" value="SOLUTE-BINDING PROTEIN FAMILY 3_N-TERMINAL DOMAIN-CONTAINING PROTEIN"/>
    <property type="match status" value="1"/>
</dbReference>
<dbReference type="Proteomes" id="UP000216998">
    <property type="component" value="Unassembled WGS sequence"/>
</dbReference>
<name>A0A255YWV6_9PROT</name>
<evidence type="ECO:0000259" key="1">
    <source>
        <dbReference type="Pfam" id="PF00497"/>
    </source>
</evidence>
<dbReference type="Gene3D" id="3.40.190.10">
    <property type="entry name" value="Periplasmic binding protein-like II"/>
    <property type="match status" value="2"/>
</dbReference>
<feature type="domain" description="Solute-binding protein family 3/N-terminal" evidence="1">
    <location>
        <begin position="46"/>
        <end position="259"/>
    </location>
</feature>
<accession>A0A255YWV6</accession>
<dbReference type="Pfam" id="PF00497">
    <property type="entry name" value="SBP_bac_3"/>
    <property type="match status" value="1"/>
</dbReference>
<comment type="caution">
    <text evidence="2">The sequence shown here is derived from an EMBL/GenBank/DDBJ whole genome shotgun (WGS) entry which is preliminary data.</text>
</comment>
<evidence type="ECO:0000313" key="2">
    <source>
        <dbReference type="EMBL" id="OYQ32900.1"/>
    </source>
</evidence>
<evidence type="ECO:0000313" key="3">
    <source>
        <dbReference type="Proteomes" id="UP000216998"/>
    </source>
</evidence>
<dbReference type="AlphaFoldDB" id="A0A255YWV6"/>